<dbReference type="InterPro" id="IPR035979">
    <property type="entry name" value="RBD_domain_sf"/>
</dbReference>
<dbReference type="SMART" id="SM00360">
    <property type="entry name" value="RRM"/>
    <property type="match status" value="1"/>
</dbReference>
<evidence type="ECO:0000259" key="4">
    <source>
        <dbReference type="PROSITE" id="PS50102"/>
    </source>
</evidence>
<dbReference type="OrthoDB" id="1749473at2759"/>
<gene>
    <name evidence="5" type="ORF">EJ04DRAFT_435146</name>
</gene>
<dbReference type="SUPFAM" id="SSF54928">
    <property type="entry name" value="RNA-binding domain, RBD"/>
    <property type="match status" value="1"/>
</dbReference>
<feature type="region of interest" description="Disordered" evidence="3">
    <location>
        <begin position="87"/>
        <end position="148"/>
    </location>
</feature>
<evidence type="ECO:0000313" key="5">
    <source>
        <dbReference type="EMBL" id="KAF2735386.1"/>
    </source>
</evidence>
<reference evidence="5" key="1">
    <citation type="journal article" date="2020" name="Stud. Mycol.">
        <title>101 Dothideomycetes genomes: a test case for predicting lifestyles and emergence of pathogens.</title>
        <authorList>
            <person name="Haridas S."/>
            <person name="Albert R."/>
            <person name="Binder M."/>
            <person name="Bloem J."/>
            <person name="Labutti K."/>
            <person name="Salamov A."/>
            <person name="Andreopoulos B."/>
            <person name="Baker S."/>
            <person name="Barry K."/>
            <person name="Bills G."/>
            <person name="Bluhm B."/>
            <person name="Cannon C."/>
            <person name="Castanera R."/>
            <person name="Culley D."/>
            <person name="Daum C."/>
            <person name="Ezra D."/>
            <person name="Gonzalez J."/>
            <person name="Henrissat B."/>
            <person name="Kuo A."/>
            <person name="Liang C."/>
            <person name="Lipzen A."/>
            <person name="Lutzoni F."/>
            <person name="Magnuson J."/>
            <person name="Mondo S."/>
            <person name="Nolan M."/>
            <person name="Ohm R."/>
            <person name="Pangilinan J."/>
            <person name="Park H.-J."/>
            <person name="Ramirez L."/>
            <person name="Alfaro M."/>
            <person name="Sun H."/>
            <person name="Tritt A."/>
            <person name="Yoshinaga Y."/>
            <person name="Zwiers L.-H."/>
            <person name="Turgeon B."/>
            <person name="Goodwin S."/>
            <person name="Spatafora J."/>
            <person name="Crous P."/>
            <person name="Grigoriev I."/>
        </authorList>
    </citation>
    <scope>NUCLEOTIDE SEQUENCE</scope>
    <source>
        <strain evidence="5">CBS 125425</strain>
    </source>
</reference>
<dbReference type="PROSITE" id="PS50102">
    <property type="entry name" value="RRM"/>
    <property type="match status" value="1"/>
</dbReference>
<dbReference type="Gene3D" id="3.30.70.330">
    <property type="match status" value="1"/>
</dbReference>
<dbReference type="Pfam" id="PF00076">
    <property type="entry name" value="RRM_1"/>
    <property type="match status" value="1"/>
</dbReference>
<keyword evidence="1 2" id="KW-0694">RNA-binding</keyword>
<organism evidence="5 6">
    <name type="scientific">Polyplosphaeria fusca</name>
    <dbReference type="NCBI Taxonomy" id="682080"/>
    <lineage>
        <taxon>Eukaryota</taxon>
        <taxon>Fungi</taxon>
        <taxon>Dikarya</taxon>
        <taxon>Ascomycota</taxon>
        <taxon>Pezizomycotina</taxon>
        <taxon>Dothideomycetes</taxon>
        <taxon>Pleosporomycetidae</taxon>
        <taxon>Pleosporales</taxon>
        <taxon>Tetraplosphaeriaceae</taxon>
        <taxon>Polyplosphaeria</taxon>
    </lineage>
</organism>
<dbReference type="InterPro" id="IPR000504">
    <property type="entry name" value="RRM_dom"/>
</dbReference>
<protein>
    <submittedName>
        <fullName evidence="5">RNA-binding domain-containing protein</fullName>
    </submittedName>
</protein>
<evidence type="ECO:0000256" key="3">
    <source>
        <dbReference type="SAM" id="MobiDB-lite"/>
    </source>
</evidence>
<keyword evidence="6" id="KW-1185">Reference proteome</keyword>
<feature type="region of interest" description="Disordered" evidence="3">
    <location>
        <begin position="238"/>
        <end position="262"/>
    </location>
</feature>
<accession>A0A9P4R234</accession>
<evidence type="ECO:0000256" key="1">
    <source>
        <dbReference type="ARBA" id="ARBA00022884"/>
    </source>
</evidence>
<comment type="caution">
    <text evidence="5">The sequence shown here is derived from an EMBL/GenBank/DDBJ whole genome shotgun (WGS) entry which is preliminary data.</text>
</comment>
<dbReference type="EMBL" id="ML996136">
    <property type="protein sequence ID" value="KAF2735386.1"/>
    <property type="molecule type" value="Genomic_DNA"/>
</dbReference>
<evidence type="ECO:0000313" key="6">
    <source>
        <dbReference type="Proteomes" id="UP000799444"/>
    </source>
</evidence>
<dbReference type="AlphaFoldDB" id="A0A9P4R234"/>
<dbReference type="InterPro" id="IPR012677">
    <property type="entry name" value="Nucleotide-bd_a/b_plait_sf"/>
</dbReference>
<dbReference type="Proteomes" id="UP000799444">
    <property type="component" value="Unassembled WGS sequence"/>
</dbReference>
<name>A0A9P4R234_9PLEO</name>
<dbReference type="InterPro" id="IPR050825">
    <property type="entry name" value="RBM42_RBP45_47-like"/>
</dbReference>
<sequence>MPRSVQVSAPPFTGAYAEASYTSAYQPFTQQPGSSYYSQNGYGMSTPASSNACPATAYPATAFQVPSQAAQGYGRTGAYDPEEEARIAEWQSAYTPKDDAKKASQNTNRAITAESAATPDTDGGPSSGNDKGKQKTVMRHGGGKTWEDPSLLDWNPLHPRLYVGNLAGEVTDESLFKAFSKYSSVSKARVVRDKKSTKSKGFGFVSFSETDDYFRAAKEMEGKYIGSHPVKVTRANTEIKATAKKDTNRKGPKQPKAKGGIAGQLLAANNYTVSSGIQKTKKGSKHAGPKFLG</sequence>
<dbReference type="PANTHER" id="PTHR47640:SF11">
    <property type="entry name" value="RNA-BINDING PROTEIN 42"/>
    <property type="match status" value="1"/>
</dbReference>
<dbReference type="GO" id="GO:0003729">
    <property type="term" value="F:mRNA binding"/>
    <property type="evidence" value="ECO:0007669"/>
    <property type="project" value="InterPro"/>
</dbReference>
<feature type="domain" description="RRM" evidence="4">
    <location>
        <begin position="159"/>
        <end position="237"/>
    </location>
</feature>
<proteinExistence type="predicted"/>
<evidence type="ECO:0000256" key="2">
    <source>
        <dbReference type="PROSITE-ProRule" id="PRU00176"/>
    </source>
</evidence>
<dbReference type="PANTHER" id="PTHR47640">
    <property type="entry name" value="TRNA SELENOCYSTEINE 1-ASSOCIATED PROTEIN 1-RELATED-RELATED"/>
    <property type="match status" value="1"/>
</dbReference>